<dbReference type="EMBL" id="QYTU02000001">
    <property type="protein sequence ID" value="RWR14981.1"/>
    <property type="molecule type" value="Genomic_DNA"/>
</dbReference>
<reference evidence="1" key="1">
    <citation type="submission" date="2018-12" db="EMBL/GenBank/DDBJ databases">
        <authorList>
            <person name="Sun L."/>
            <person name="Chen Z."/>
        </authorList>
    </citation>
    <scope>NUCLEOTIDE SEQUENCE [LARGE SCALE GENOMIC DNA]</scope>
    <source>
        <strain evidence="1">DSM 16012</strain>
    </source>
</reference>
<proteinExistence type="predicted"/>
<protein>
    <recommendedName>
        <fullName evidence="3">Heptaprenyl diphosphate synthase</fullName>
    </recommendedName>
</protein>
<dbReference type="AlphaFoldDB" id="A0A443J2W7"/>
<organism evidence="1 2">
    <name type="scientific">Siminovitchia fortis</name>
    <dbReference type="NCBI Taxonomy" id="254758"/>
    <lineage>
        <taxon>Bacteria</taxon>
        <taxon>Bacillati</taxon>
        <taxon>Bacillota</taxon>
        <taxon>Bacilli</taxon>
        <taxon>Bacillales</taxon>
        <taxon>Bacillaceae</taxon>
        <taxon>Siminovitchia</taxon>
    </lineage>
</organism>
<name>A0A443J2W7_9BACI</name>
<sequence length="317" mass="37061">MQKYSRHSAKWTAKKAIEIVTHGTGRLRFTYVIMNKLMLELECKEMGITEMALCLYEQKTDSIRKMIESKMYHHFLFDHIESPQIDEDRILMLLMAMEDTRIPAEKYEHQITSAMLVQIALDIHDKVAGQQKTLTERQLSVLAGDYFSGLYYHTLAEIGDTNLIRTLAHAIKLINEYKISVYRMEASDLDEFMEDFKKIGTTVIEKFCRHFQTTRHIHLFKELLNLKKLLAEMENFNRGRHSILFEGLKHFCLPQKKSIPLFNLSQRDRHCLKEICSRFIDQSKKVLMEESLRASGLPGVLSGRIKDLTSNYRHLAT</sequence>
<evidence type="ECO:0008006" key="3">
    <source>
        <dbReference type="Google" id="ProtNLM"/>
    </source>
</evidence>
<keyword evidence="2" id="KW-1185">Reference proteome</keyword>
<dbReference type="Pfam" id="PF07307">
    <property type="entry name" value="HEPPP_synt_1"/>
    <property type="match status" value="1"/>
</dbReference>
<evidence type="ECO:0000313" key="1">
    <source>
        <dbReference type="EMBL" id="RWR14981.1"/>
    </source>
</evidence>
<dbReference type="Gene3D" id="1.20.120.1450">
    <property type="match status" value="1"/>
</dbReference>
<comment type="caution">
    <text evidence="1">The sequence shown here is derived from an EMBL/GenBank/DDBJ whole genome shotgun (WGS) entry which is preliminary data.</text>
</comment>
<evidence type="ECO:0000313" key="2">
    <source>
        <dbReference type="Proteomes" id="UP000273811"/>
    </source>
</evidence>
<dbReference type="Proteomes" id="UP000273811">
    <property type="component" value="Unassembled WGS sequence"/>
</dbReference>
<dbReference type="GO" id="GO:0009234">
    <property type="term" value="P:menaquinone biosynthetic process"/>
    <property type="evidence" value="ECO:0007669"/>
    <property type="project" value="InterPro"/>
</dbReference>
<accession>A0A443J2W7</accession>
<dbReference type="OrthoDB" id="2417886at2"/>
<gene>
    <name evidence="1" type="ORF">D4N35_000070</name>
</gene>
<dbReference type="InterPro" id="IPR009920">
    <property type="entry name" value="HEPPP_synth_su1"/>
</dbReference>